<feature type="transmembrane region" description="Helical" evidence="1">
    <location>
        <begin position="144"/>
        <end position="165"/>
    </location>
</feature>
<accession>A0A8X6NQ15</accession>
<feature type="transmembrane region" description="Helical" evidence="1">
    <location>
        <begin position="66"/>
        <end position="90"/>
    </location>
</feature>
<feature type="transmembrane region" description="Helical" evidence="1">
    <location>
        <begin position="96"/>
        <end position="113"/>
    </location>
</feature>
<keyword evidence="3" id="KW-1185">Reference proteome</keyword>
<proteinExistence type="predicted"/>
<feature type="transmembrane region" description="Helical" evidence="1">
    <location>
        <begin position="206"/>
        <end position="226"/>
    </location>
</feature>
<dbReference type="Proteomes" id="UP000887013">
    <property type="component" value="Unassembled WGS sequence"/>
</dbReference>
<evidence type="ECO:0000313" key="2">
    <source>
        <dbReference type="EMBL" id="GFT24945.1"/>
    </source>
</evidence>
<dbReference type="EMBL" id="BMAW01011659">
    <property type="protein sequence ID" value="GFT24945.1"/>
    <property type="molecule type" value="Genomic_DNA"/>
</dbReference>
<feature type="transmembrane region" description="Helical" evidence="1">
    <location>
        <begin position="371"/>
        <end position="392"/>
    </location>
</feature>
<evidence type="ECO:0000313" key="3">
    <source>
        <dbReference type="Proteomes" id="UP000887013"/>
    </source>
</evidence>
<reference evidence="2" key="1">
    <citation type="submission" date="2020-08" db="EMBL/GenBank/DDBJ databases">
        <title>Multicomponent nature underlies the extraordinary mechanical properties of spider dragline silk.</title>
        <authorList>
            <person name="Kono N."/>
            <person name="Nakamura H."/>
            <person name="Mori M."/>
            <person name="Yoshida Y."/>
            <person name="Ohtoshi R."/>
            <person name="Malay A.D."/>
            <person name="Moran D.A.P."/>
            <person name="Tomita M."/>
            <person name="Numata K."/>
            <person name="Arakawa K."/>
        </authorList>
    </citation>
    <scope>NUCLEOTIDE SEQUENCE</scope>
</reference>
<organism evidence="2 3">
    <name type="scientific">Nephila pilipes</name>
    <name type="common">Giant wood spider</name>
    <name type="synonym">Nephila maculata</name>
    <dbReference type="NCBI Taxonomy" id="299642"/>
    <lineage>
        <taxon>Eukaryota</taxon>
        <taxon>Metazoa</taxon>
        <taxon>Ecdysozoa</taxon>
        <taxon>Arthropoda</taxon>
        <taxon>Chelicerata</taxon>
        <taxon>Arachnida</taxon>
        <taxon>Araneae</taxon>
        <taxon>Araneomorphae</taxon>
        <taxon>Entelegynae</taxon>
        <taxon>Araneoidea</taxon>
        <taxon>Nephilidae</taxon>
        <taxon>Nephila</taxon>
    </lineage>
</organism>
<protein>
    <submittedName>
        <fullName evidence="2">Uncharacterized protein</fullName>
    </submittedName>
</protein>
<dbReference type="OrthoDB" id="6425905at2759"/>
<sequence length="397" mass="46876">MPDLFKLNTIYAEDGKYKYRKKPKELLHKTFRQLLFAFRLNGIYYEEKEKRVRVKRKRLRHFAWKSIEYAFNIIAVLHLMTKLISVLFFTTEKEEITLIIHLIVLDLIRIFLLKKIEVIFEMIKKVLRISEHYVDLKTIKRIRCFNMSFFVLIALCMITFALEYYDNELYTNWSEFLKKRDLQELSEILNIILKALVMSFNYNSHIILILSAVLFADVCCVLERIFKMVYYVLKTSETEYENCNAIHSYLTILEVTEYVEKSYCSIVFIIALCVMIGLFRGFVILSFSKNLTFSLSTFLCIYIIGHLGMLFAIVLPASDLNQVAFEARSQVISLREHSPFSQNRDLKWRQMNVKRKVNLTLWNTYVIDRSLIWSAFGTLLTYGILIGTLGIVSDKIN</sequence>
<dbReference type="AlphaFoldDB" id="A0A8X6NQ15"/>
<keyword evidence="1" id="KW-1133">Transmembrane helix</keyword>
<evidence type="ECO:0000256" key="1">
    <source>
        <dbReference type="SAM" id="Phobius"/>
    </source>
</evidence>
<name>A0A8X6NQ15_NEPPI</name>
<gene>
    <name evidence="2" type="ORF">NPIL_474071</name>
</gene>
<keyword evidence="1" id="KW-0472">Membrane</keyword>
<feature type="transmembrane region" description="Helical" evidence="1">
    <location>
        <begin position="293"/>
        <end position="315"/>
    </location>
</feature>
<feature type="transmembrane region" description="Helical" evidence="1">
    <location>
        <begin position="266"/>
        <end position="287"/>
    </location>
</feature>
<keyword evidence="1" id="KW-0812">Transmembrane</keyword>
<comment type="caution">
    <text evidence="2">The sequence shown here is derived from an EMBL/GenBank/DDBJ whole genome shotgun (WGS) entry which is preliminary data.</text>
</comment>